<proteinExistence type="predicted"/>
<name>A0ABP0SQF4_9DINO</name>
<organism evidence="1 2">
    <name type="scientific">Durusdinium trenchii</name>
    <dbReference type="NCBI Taxonomy" id="1381693"/>
    <lineage>
        <taxon>Eukaryota</taxon>
        <taxon>Sar</taxon>
        <taxon>Alveolata</taxon>
        <taxon>Dinophyceae</taxon>
        <taxon>Suessiales</taxon>
        <taxon>Symbiodiniaceae</taxon>
        <taxon>Durusdinium</taxon>
    </lineage>
</organism>
<reference evidence="1 2" key="1">
    <citation type="submission" date="2024-02" db="EMBL/GenBank/DDBJ databases">
        <authorList>
            <person name="Chen Y."/>
            <person name="Shah S."/>
            <person name="Dougan E. K."/>
            <person name="Thang M."/>
            <person name="Chan C."/>
        </authorList>
    </citation>
    <scope>NUCLEOTIDE SEQUENCE [LARGE SCALE GENOMIC DNA]</scope>
</reference>
<protein>
    <submittedName>
        <fullName evidence="1">UPF0586 protein</fullName>
    </submittedName>
</protein>
<keyword evidence="2" id="KW-1185">Reference proteome</keyword>
<evidence type="ECO:0000313" key="1">
    <source>
        <dbReference type="EMBL" id="CAK9114524.1"/>
    </source>
</evidence>
<comment type="caution">
    <text evidence="1">The sequence shown here is derived from an EMBL/GenBank/DDBJ whole genome shotgun (WGS) entry which is preliminary data.</text>
</comment>
<dbReference type="Proteomes" id="UP001642464">
    <property type="component" value="Unassembled WGS sequence"/>
</dbReference>
<feature type="non-terminal residue" evidence="1">
    <location>
        <position position="1"/>
    </location>
</feature>
<accession>A0ABP0SQF4</accession>
<dbReference type="EMBL" id="CAXAMM010044395">
    <property type="protein sequence ID" value="CAK9114524.1"/>
    <property type="molecule type" value="Genomic_DNA"/>
</dbReference>
<gene>
    <name evidence="1" type="ORF">SCF082_LOCUS53042</name>
</gene>
<sequence length="413" mass="45045">LGRRAMPRVPAADGGLGRRRDCWAGGVLEHVCRTEPHVEAPGLSAFALRCTLAGLPGNSGEHSAATIDHGCLPTRAELFGPPGGSTPRRFVAKAEYVEQAKLMATIMWDVLRNFCTGYYEKGKATSSARTAERKKNCLDCINQVLQAVVGPGDLWSSDIRAEFAAEAYAAWGSCKGCLEAKSSKLPSKGSNFAMYNQEEITHDFTTKGPFRDFAHAIVNRQQKLDEVFFNAVVERIKEFRRNEQSNGQPPLMEDDFKAMAVELNTIAALCAGVRAFCAACGLEAPPLPSKPVPCQAAHFQRVSDYATGTLQTNRSIAWGPYLPTGQLRPGILKQFQIDRGLMSFAGDSPQGPTSKASAVPLTCWEFLKFMHVMYVPITEAPRFMKVPGVDRTLNRGQLEVAAADYTTAKACNF</sequence>
<evidence type="ECO:0000313" key="2">
    <source>
        <dbReference type="Proteomes" id="UP001642464"/>
    </source>
</evidence>